<evidence type="ECO:0000313" key="8">
    <source>
        <dbReference type="Proteomes" id="UP000077755"/>
    </source>
</evidence>
<evidence type="ECO:0000313" key="7">
    <source>
        <dbReference type="EMBL" id="WOG94535.1"/>
    </source>
</evidence>
<name>A0A162AN07_DAUCS</name>
<protein>
    <recommendedName>
        <fullName evidence="5">NAC domain-containing protein</fullName>
    </recommendedName>
</protein>
<reference evidence="6" key="1">
    <citation type="journal article" date="2016" name="Nat. Genet.">
        <title>A high-quality carrot genome assembly provides new insights into carotenoid accumulation and asterid genome evolution.</title>
        <authorList>
            <person name="Iorizzo M."/>
            <person name="Ellison S."/>
            <person name="Senalik D."/>
            <person name="Zeng P."/>
            <person name="Satapoomin P."/>
            <person name="Huang J."/>
            <person name="Bowman M."/>
            <person name="Iovene M."/>
            <person name="Sanseverino W."/>
            <person name="Cavagnaro P."/>
            <person name="Yildiz M."/>
            <person name="Macko-Podgorni A."/>
            <person name="Moranska E."/>
            <person name="Grzebelus E."/>
            <person name="Grzebelus D."/>
            <person name="Ashrafi H."/>
            <person name="Zheng Z."/>
            <person name="Cheng S."/>
            <person name="Spooner D."/>
            <person name="Van Deynze A."/>
            <person name="Simon P."/>
        </authorList>
    </citation>
    <scope>NUCLEOTIDE SEQUENCE [LARGE SCALE GENOMIC DNA]</scope>
    <source>
        <tissue evidence="6">Leaf</tissue>
    </source>
</reference>
<dbReference type="OMA" id="NVYEHEP"/>
<dbReference type="SUPFAM" id="SSF101941">
    <property type="entry name" value="NAC domain"/>
    <property type="match status" value="1"/>
</dbReference>
<keyword evidence="4" id="KW-0539">Nucleus</keyword>
<dbReference type="PROSITE" id="PS51005">
    <property type="entry name" value="NAC"/>
    <property type="match status" value="1"/>
</dbReference>
<dbReference type="Pfam" id="PF02365">
    <property type="entry name" value="NAM"/>
    <property type="match status" value="1"/>
</dbReference>
<sequence>MATFQPGFRFYPTEEELVSFYLSHRLQGHNQTDLDRVIPVVDIYDLEPSQLPNYSGELCREDKEQWFFFVPMHEREARGGRTNRTTASGYWKATGSPSYVYSSQNKVIGVKKTMVYYRGKAPLGRKTRWKMNEYKAIEEQVIAGASTSCAAPRLRHEMSVCRVYVISGTFRAFDRRPLGTAIMEPVDEPQDGQENIVTRTSSSAEYIYRETDIGNTMIIDNAGVSCSEPMIIHHAAPFSGED</sequence>
<dbReference type="InterPro" id="IPR003441">
    <property type="entry name" value="NAC-dom"/>
</dbReference>
<dbReference type="OrthoDB" id="622307at2759"/>
<reference evidence="7" key="2">
    <citation type="submission" date="2022-03" db="EMBL/GenBank/DDBJ databases">
        <title>Draft title - Genomic analysis of global carrot germplasm unveils the trajectory of domestication and the origin of high carotenoid orange carrot.</title>
        <authorList>
            <person name="Iorizzo M."/>
            <person name="Ellison S."/>
            <person name="Senalik D."/>
            <person name="Macko-Podgorni A."/>
            <person name="Grzebelus D."/>
            <person name="Bostan H."/>
            <person name="Rolling W."/>
            <person name="Curaba J."/>
            <person name="Simon P."/>
        </authorList>
    </citation>
    <scope>NUCLEOTIDE SEQUENCE</scope>
    <source>
        <tissue evidence="7">Leaf</tissue>
    </source>
</reference>
<keyword evidence="3" id="KW-0804">Transcription</keyword>
<evidence type="ECO:0000256" key="1">
    <source>
        <dbReference type="ARBA" id="ARBA00023015"/>
    </source>
</evidence>
<gene>
    <name evidence="6" type="ORF">DCAR_012209</name>
    <name evidence="7" type="ORF">DCAR_0313831</name>
</gene>
<dbReference type="PANTHER" id="PTHR31744:SF220">
    <property type="entry name" value="LOW QUALITY PROTEIN: NAC DOMAIN-CONTAINING PROTEIN 90-LIKE"/>
    <property type="match status" value="1"/>
</dbReference>
<dbReference type="GO" id="GO:0003677">
    <property type="term" value="F:DNA binding"/>
    <property type="evidence" value="ECO:0007669"/>
    <property type="project" value="UniProtKB-KW"/>
</dbReference>
<evidence type="ECO:0000256" key="3">
    <source>
        <dbReference type="ARBA" id="ARBA00023163"/>
    </source>
</evidence>
<dbReference type="KEGG" id="dcr:108211806"/>
<feature type="domain" description="NAC" evidence="5">
    <location>
        <begin position="4"/>
        <end position="166"/>
    </location>
</feature>
<dbReference type="InterPro" id="IPR036093">
    <property type="entry name" value="NAC_dom_sf"/>
</dbReference>
<dbReference type="EMBL" id="LNRQ01000003">
    <property type="protein sequence ID" value="KZN03453.1"/>
    <property type="molecule type" value="Genomic_DNA"/>
</dbReference>
<evidence type="ECO:0000256" key="2">
    <source>
        <dbReference type="ARBA" id="ARBA00023125"/>
    </source>
</evidence>
<dbReference type="STRING" id="79200.A0A162AN07"/>
<evidence type="ECO:0000259" key="5">
    <source>
        <dbReference type="PROSITE" id="PS51005"/>
    </source>
</evidence>
<dbReference type="PANTHER" id="PTHR31744">
    <property type="entry name" value="PROTEIN CUP-SHAPED COTYLEDON 2-RELATED"/>
    <property type="match status" value="1"/>
</dbReference>
<dbReference type="Gene3D" id="2.170.150.80">
    <property type="entry name" value="NAC domain"/>
    <property type="match status" value="1"/>
</dbReference>
<dbReference type="AlphaFoldDB" id="A0A162AN07"/>
<evidence type="ECO:0000313" key="6">
    <source>
        <dbReference type="EMBL" id="KZN03453.1"/>
    </source>
</evidence>
<dbReference type="Gramene" id="KZN03453">
    <property type="protein sequence ID" value="KZN03453"/>
    <property type="gene ID" value="DCAR_012209"/>
</dbReference>
<accession>A0A162AN07</accession>
<keyword evidence="8" id="KW-1185">Reference proteome</keyword>
<keyword evidence="2" id="KW-0238">DNA-binding</keyword>
<keyword evidence="1" id="KW-0805">Transcription regulation</keyword>
<proteinExistence type="predicted"/>
<dbReference type="Proteomes" id="UP000077755">
    <property type="component" value="Chromosome 3"/>
</dbReference>
<organism evidence="6">
    <name type="scientific">Daucus carota subsp. sativus</name>
    <name type="common">Carrot</name>
    <dbReference type="NCBI Taxonomy" id="79200"/>
    <lineage>
        <taxon>Eukaryota</taxon>
        <taxon>Viridiplantae</taxon>
        <taxon>Streptophyta</taxon>
        <taxon>Embryophyta</taxon>
        <taxon>Tracheophyta</taxon>
        <taxon>Spermatophyta</taxon>
        <taxon>Magnoliopsida</taxon>
        <taxon>eudicotyledons</taxon>
        <taxon>Gunneridae</taxon>
        <taxon>Pentapetalae</taxon>
        <taxon>asterids</taxon>
        <taxon>campanulids</taxon>
        <taxon>Apiales</taxon>
        <taxon>Apiaceae</taxon>
        <taxon>Apioideae</taxon>
        <taxon>Scandiceae</taxon>
        <taxon>Daucinae</taxon>
        <taxon>Daucus</taxon>
        <taxon>Daucus sect. Daucus</taxon>
    </lineage>
</organism>
<evidence type="ECO:0000256" key="4">
    <source>
        <dbReference type="ARBA" id="ARBA00023242"/>
    </source>
</evidence>
<dbReference type="EMBL" id="CP093345">
    <property type="protein sequence ID" value="WOG94535.1"/>
    <property type="molecule type" value="Genomic_DNA"/>
</dbReference>
<dbReference type="GO" id="GO:0006355">
    <property type="term" value="P:regulation of DNA-templated transcription"/>
    <property type="evidence" value="ECO:0007669"/>
    <property type="project" value="InterPro"/>
</dbReference>